<evidence type="ECO:0000313" key="2">
    <source>
        <dbReference type="EMBL" id="GES95535.1"/>
    </source>
</evidence>
<evidence type="ECO:0008006" key="4">
    <source>
        <dbReference type="Google" id="ProtNLM"/>
    </source>
</evidence>
<protein>
    <recommendedName>
        <fullName evidence="4">F-box domain-containing protein</fullName>
    </recommendedName>
</protein>
<reference evidence="1 3" key="1">
    <citation type="submission" date="2017-11" db="EMBL/GenBank/DDBJ databases">
        <title>The genome of Rhizophagus clarus HR1 reveals common genetic basis of auxotrophy among arbuscular mycorrhizal fungi.</title>
        <authorList>
            <person name="Kobayashi Y."/>
        </authorList>
    </citation>
    <scope>NUCLEOTIDE SEQUENCE [LARGE SCALE GENOMIC DNA]</scope>
    <source>
        <strain evidence="1 3">HR1</strain>
    </source>
</reference>
<dbReference type="AlphaFoldDB" id="A0A2Z6S223"/>
<dbReference type="Proteomes" id="UP000615446">
    <property type="component" value="Unassembled WGS sequence"/>
</dbReference>
<dbReference type="Proteomes" id="UP000247702">
    <property type="component" value="Unassembled WGS sequence"/>
</dbReference>
<dbReference type="InterPro" id="IPR032675">
    <property type="entry name" value="LRR_dom_sf"/>
</dbReference>
<organism evidence="1 3">
    <name type="scientific">Rhizophagus clarus</name>
    <dbReference type="NCBI Taxonomy" id="94130"/>
    <lineage>
        <taxon>Eukaryota</taxon>
        <taxon>Fungi</taxon>
        <taxon>Fungi incertae sedis</taxon>
        <taxon>Mucoromycota</taxon>
        <taxon>Glomeromycotina</taxon>
        <taxon>Glomeromycetes</taxon>
        <taxon>Glomerales</taxon>
        <taxon>Glomeraceae</taxon>
        <taxon>Rhizophagus</taxon>
    </lineage>
</organism>
<evidence type="ECO:0000313" key="1">
    <source>
        <dbReference type="EMBL" id="GBC08571.1"/>
    </source>
</evidence>
<proteinExistence type="predicted"/>
<evidence type="ECO:0000313" key="3">
    <source>
        <dbReference type="Proteomes" id="UP000247702"/>
    </source>
</evidence>
<sequence>MGSYLLSSCLEKIFSYLLEEEEQLQCKDCKTKNYKLINLHSCTLVSRYWCKVSTPILYSYPFHNFRHLSYGINDPLFTFSYKFYNYYKLIRTLLKCMPQSEKIMYDGQQFSFPPTFNYISFIRGLIVDKFMFEPQEVCIYYIETWLPDLNDPEREIAIQMMIRFVKFLFKNCNNLEILEFPYSPKSKELFNDVITSLVTTNINGNNKITKLREFHFKNYPNMRITSQIFSILSKNSFNMNFLYVEDIHNTVAANYLSHLIRRQNNLRHLILSKTMNRLDLPNQPNVEYIEDCIFKSLYTQRDSLRTLELKNLCFANMDQNALNSLSMLENVRELKLIKCSYIMAIKTNLIYWAKNLTKLETLEFKPAIITDPETQQTELDIPEEFLIRVFDSSSLSLKKLVLEYEYDQNIKITGHIHLLLRSLTYLVIPETYELKSILNFCSKLVYVLIISTNPNKPKYAEFCRSSASEPFVKSRFPYYNYY</sequence>
<keyword evidence="3" id="KW-1185">Reference proteome</keyword>
<accession>A0A2Z6S223</accession>
<gene>
    <name evidence="2" type="ORF">RCL2_002219700</name>
    <name evidence="1" type="ORF">RclHR1_08230002</name>
</gene>
<dbReference type="EMBL" id="BEXD01004230">
    <property type="protein sequence ID" value="GBC08571.1"/>
    <property type="molecule type" value="Genomic_DNA"/>
</dbReference>
<dbReference type="EMBL" id="BLAL01000242">
    <property type="protein sequence ID" value="GES95535.1"/>
    <property type="molecule type" value="Genomic_DNA"/>
</dbReference>
<dbReference type="OrthoDB" id="2324266at2759"/>
<name>A0A2Z6S223_9GLOM</name>
<comment type="caution">
    <text evidence="1">The sequence shown here is derived from an EMBL/GenBank/DDBJ whole genome shotgun (WGS) entry which is preliminary data.</text>
</comment>
<dbReference type="Gene3D" id="3.80.10.10">
    <property type="entry name" value="Ribonuclease Inhibitor"/>
    <property type="match status" value="1"/>
</dbReference>
<reference evidence="2" key="2">
    <citation type="submission" date="2019-10" db="EMBL/GenBank/DDBJ databases">
        <title>Conservation and host-specific expression of non-tandemly repeated heterogenous ribosome RNA gene in arbuscular mycorrhizal fungi.</title>
        <authorList>
            <person name="Maeda T."/>
            <person name="Kobayashi Y."/>
            <person name="Nakagawa T."/>
            <person name="Ezawa T."/>
            <person name="Yamaguchi K."/>
            <person name="Bino T."/>
            <person name="Nishimoto Y."/>
            <person name="Shigenobu S."/>
            <person name="Kawaguchi M."/>
        </authorList>
    </citation>
    <scope>NUCLEOTIDE SEQUENCE</scope>
    <source>
        <strain evidence="2">HR1</strain>
    </source>
</reference>